<dbReference type="RefSeq" id="WP_114399033.1">
    <property type="nucleotide sequence ID" value="NZ_QEIM01000103.1"/>
</dbReference>
<dbReference type="PROSITE" id="PS00704">
    <property type="entry name" value="PROK_CO2_ANHYDRASE_1"/>
    <property type="match status" value="1"/>
</dbReference>
<dbReference type="InterPro" id="IPR001765">
    <property type="entry name" value="Carbonic_anhydrase"/>
</dbReference>
<comment type="cofactor">
    <cofactor evidence="11">
        <name>Zn(2+)</name>
        <dbReference type="ChEBI" id="CHEBI:29105"/>
    </cofactor>
    <text evidence="11">Binds 1 zinc ion per subunit.</text>
</comment>
<dbReference type="PANTHER" id="PTHR11814">
    <property type="entry name" value="SULFATE TRANSPORTER"/>
    <property type="match status" value="1"/>
</dbReference>
<dbReference type="Gene3D" id="3.40.1050.10">
    <property type="entry name" value="Carbonic anhydrase"/>
    <property type="match status" value="1"/>
</dbReference>
<accession>A0A368T1F3</accession>
<evidence type="ECO:0000313" key="15">
    <source>
        <dbReference type="EMBL" id="RCV53868.1"/>
    </source>
</evidence>
<dbReference type="GO" id="GO:0008270">
    <property type="term" value="F:zinc ion binding"/>
    <property type="evidence" value="ECO:0007669"/>
    <property type="project" value="InterPro"/>
</dbReference>
<evidence type="ECO:0000256" key="4">
    <source>
        <dbReference type="ARBA" id="ARBA00022692"/>
    </source>
</evidence>
<dbReference type="InterPro" id="IPR001902">
    <property type="entry name" value="SLC26A/SulP_fam"/>
</dbReference>
<feature type="region of interest" description="Disordered" evidence="12">
    <location>
        <begin position="1"/>
        <end position="20"/>
    </location>
</feature>
<protein>
    <recommendedName>
        <fullName evidence="3">carbonic anhydrase</fullName>
        <ecNumber evidence="3">4.2.1.1</ecNumber>
    </recommendedName>
</protein>
<dbReference type="EMBL" id="QEIN01000180">
    <property type="protein sequence ID" value="RCV53868.1"/>
    <property type="molecule type" value="Genomic_DNA"/>
</dbReference>
<dbReference type="GO" id="GO:0004089">
    <property type="term" value="F:carbonate dehydratase activity"/>
    <property type="evidence" value="ECO:0007669"/>
    <property type="project" value="UniProtKB-EC"/>
</dbReference>
<feature type="transmembrane region" description="Helical" evidence="13">
    <location>
        <begin position="384"/>
        <end position="410"/>
    </location>
</feature>
<feature type="transmembrane region" description="Helical" evidence="13">
    <location>
        <begin position="297"/>
        <end position="314"/>
    </location>
</feature>
<dbReference type="Proteomes" id="UP000253318">
    <property type="component" value="Unassembled WGS sequence"/>
</dbReference>
<proteinExistence type="inferred from homology"/>
<feature type="region of interest" description="Disordered" evidence="12">
    <location>
        <begin position="503"/>
        <end position="537"/>
    </location>
</feature>
<dbReference type="GO" id="GO:0055085">
    <property type="term" value="P:transmembrane transport"/>
    <property type="evidence" value="ECO:0007669"/>
    <property type="project" value="InterPro"/>
</dbReference>
<feature type="binding site" evidence="11">
    <location>
        <position position="639"/>
    </location>
    <ligand>
        <name>Zn(2+)</name>
        <dbReference type="ChEBI" id="CHEBI:29105"/>
    </ligand>
</feature>
<feature type="transmembrane region" description="Helical" evidence="13">
    <location>
        <begin position="173"/>
        <end position="195"/>
    </location>
</feature>
<keyword evidence="4 13" id="KW-0812">Transmembrane</keyword>
<dbReference type="InterPro" id="IPR011547">
    <property type="entry name" value="SLC26A/SulP_dom"/>
</dbReference>
<feature type="transmembrane region" description="Helical" evidence="13">
    <location>
        <begin position="30"/>
        <end position="49"/>
    </location>
</feature>
<evidence type="ECO:0000256" key="13">
    <source>
        <dbReference type="SAM" id="Phobius"/>
    </source>
</evidence>
<comment type="function">
    <text evidence="9">Catalyzes the reversible hydration of carbon dioxide to form bicarbonate.</text>
</comment>
<evidence type="ECO:0000256" key="1">
    <source>
        <dbReference type="ARBA" id="ARBA00004141"/>
    </source>
</evidence>
<evidence type="ECO:0000256" key="6">
    <source>
        <dbReference type="ARBA" id="ARBA00022989"/>
    </source>
</evidence>
<evidence type="ECO:0000259" key="14">
    <source>
        <dbReference type="Pfam" id="PF00916"/>
    </source>
</evidence>
<dbReference type="AlphaFoldDB" id="A0A368T1F3"/>
<evidence type="ECO:0000313" key="16">
    <source>
        <dbReference type="Proteomes" id="UP000253318"/>
    </source>
</evidence>
<keyword evidence="8" id="KW-0456">Lyase</keyword>
<dbReference type="Pfam" id="PF00484">
    <property type="entry name" value="Pro_CA"/>
    <property type="match status" value="1"/>
</dbReference>
<keyword evidence="5 11" id="KW-0862">Zinc</keyword>
<evidence type="ECO:0000256" key="12">
    <source>
        <dbReference type="SAM" id="MobiDB-lite"/>
    </source>
</evidence>
<name>A0A368T1F3_9ACTN</name>
<dbReference type="InterPro" id="IPR015892">
    <property type="entry name" value="Carbonic_anhydrase_CS"/>
</dbReference>
<feature type="domain" description="SLC26A/SulP transporter" evidence="14">
    <location>
        <begin position="26"/>
        <end position="377"/>
    </location>
</feature>
<dbReference type="GO" id="GO:0016020">
    <property type="term" value="C:membrane"/>
    <property type="evidence" value="ECO:0007669"/>
    <property type="project" value="UniProtKB-SubCell"/>
</dbReference>
<comment type="subcellular location">
    <subcellularLocation>
        <location evidence="1">Membrane</location>
        <topology evidence="1">Multi-pass membrane protein</topology>
    </subcellularLocation>
</comment>
<dbReference type="SMART" id="SM00947">
    <property type="entry name" value="Pro_CA"/>
    <property type="match status" value="1"/>
</dbReference>
<dbReference type="OrthoDB" id="9771198at2"/>
<evidence type="ECO:0000256" key="3">
    <source>
        <dbReference type="ARBA" id="ARBA00012925"/>
    </source>
</evidence>
<feature type="transmembrane region" description="Helical" evidence="13">
    <location>
        <begin position="251"/>
        <end position="276"/>
    </location>
</feature>
<dbReference type="Pfam" id="PF00916">
    <property type="entry name" value="Sulfate_transp"/>
    <property type="match status" value="1"/>
</dbReference>
<feature type="binding site" evidence="11">
    <location>
        <position position="578"/>
    </location>
    <ligand>
        <name>Zn(2+)</name>
        <dbReference type="ChEBI" id="CHEBI:29105"/>
    </ligand>
</feature>
<dbReference type="GO" id="GO:0015976">
    <property type="term" value="P:carbon utilization"/>
    <property type="evidence" value="ECO:0007669"/>
    <property type="project" value="InterPro"/>
</dbReference>
<feature type="binding site" evidence="11">
    <location>
        <position position="642"/>
    </location>
    <ligand>
        <name>Zn(2+)</name>
        <dbReference type="ChEBI" id="CHEBI:29105"/>
    </ligand>
</feature>
<keyword evidence="6 13" id="KW-1133">Transmembrane helix</keyword>
<feature type="region of interest" description="Disordered" evidence="12">
    <location>
        <begin position="748"/>
        <end position="781"/>
    </location>
</feature>
<keyword evidence="11" id="KW-0479">Metal-binding</keyword>
<keyword evidence="7 13" id="KW-0472">Membrane</keyword>
<evidence type="ECO:0000256" key="7">
    <source>
        <dbReference type="ARBA" id="ARBA00023136"/>
    </source>
</evidence>
<evidence type="ECO:0000256" key="5">
    <source>
        <dbReference type="ARBA" id="ARBA00022833"/>
    </source>
</evidence>
<comment type="similarity">
    <text evidence="2">Belongs to the beta-class carbonic anhydrase family.</text>
</comment>
<reference evidence="15 16" key="1">
    <citation type="submission" date="2018-04" db="EMBL/GenBank/DDBJ databases">
        <title>Novel actinobacteria from marine sediment.</title>
        <authorList>
            <person name="Ng Z.Y."/>
            <person name="Tan G.Y.A."/>
        </authorList>
    </citation>
    <scope>NUCLEOTIDE SEQUENCE [LARGE SCALE GENOMIC DNA]</scope>
    <source>
        <strain evidence="15 16">TPS81</strain>
    </source>
</reference>
<evidence type="ECO:0000256" key="11">
    <source>
        <dbReference type="PIRSR" id="PIRSR601765-1"/>
    </source>
</evidence>
<dbReference type="InterPro" id="IPR036874">
    <property type="entry name" value="Carbonic_anhydrase_sf"/>
</dbReference>
<organism evidence="15 16">
    <name type="scientific">Marinitenerispora sediminis</name>
    <dbReference type="NCBI Taxonomy" id="1931232"/>
    <lineage>
        <taxon>Bacteria</taxon>
        <taxon>Bacillati</taxon>
        <taxon>Actinomycetota</taxon>
        <taxon>Actinomycetes</taxon>
        <taxon>Streptosporangiales</taxon>
        <taxon>Nocardiopsidaceae</taxon>
        <taxon>Marinitenerispora</taxon>
    </lineage>
</organism>
<keyword evidence="16" id="KW-1185">Reference proteome</keyword>
<feature type="transmembrane region" description="Helical" evidence="13">
    <location>
        <begin position="56"/>
        <end position="77"/>
    </location>
</feature>
<evidence type="ECO:0000256" key="9">
    <source>
        <dbReference type="ARBA" id="ARBA00024993"/>
    </source>
</evidence>
<comment type="caution">
    <text evidence="15">The sequence shown here is derived from an EMBL/GenBank/DDBJ whole genome shotgun (WGS) entry which is preliminary data.</text>
</comment>
<feature type="binding site" evidence="11">
    <location>
        <position position="580"/>
    </location>
    <ligand>
        <name>Zn(2+)</name>
        <dbReference type="ChEBI" id="CHEBI:29105"/>
    </ligand>
</feature>
<feature type="transmembrane region" description="Helical" evidence="13">
    <location>
        <begin position="207"/>
        <end position="226"/>
    </location>
</feature>
<gene>
    <name evidence="15" type="ORF">DEF24_19970</name>
</gene>
<comment type="catalytic activity">
    <reaction evidence="10">
        <text>hydrogencarbonate + H(+) = CO2 + H2O</text>
        <dbReference type="Rhea" id="RHEA:10748"/>
        <dbReference type="ChEBI" id="CHEBI:15377"/>
        <dbReference type="ChEBI" id="CHEBI:15378"/>
        <dbReference type="ChEBI" id="CHEBI:16526"/>
        <dbReference type="ChEBI" id="CHEBI:17544"/>
        <dbReference type="EC" id="4.2.1.1"/>
    </reaction>
</comment>
<feature type="transmembrane region" description="Helical" evidence="13">
    <location>
        <begin position="334"/>
        <end position="363"/>
    </location>
</feature>
<feature type="transmembrane region" description="Helical" evidence="13">
    <location>
        <begin position="97"/>
        <end position="119"/>
    </location>
</feature>
<feature type="transmembrane region" description="Helical" evidence="13">
    <location>
        <begin position="131"/>
        <end position="153"/>
    </location>
</feature>
<evidence type="ECO:0000256" key="2">
    <source>
        <dbReference type="ARBA" id="ARBA00006217"/>
    </source>
</evidence>
<dbReference type="EC" id="4.2.1.1" evidence="3"/>
<dbReference type="SUPFAM" id="SSF53056">
    <property type="entry name" value="beta-carbonic anhydrase, cab"/>
    <property type="match status" value="1"/>
</dbReference>
<sequence>MRTHETTTARGGHAPPGPAERLRGHLRHDVPASLVVFLVAVPLSLGIAVASGAPLVAGLIAAAVGGIVAGMIGGSVVQVSGPAAGLTIIVAELVASYGWATTCLITALAGVVQVLLGSLRIARAALAVSPAVVHGMLAGIGVTITLAQIHVVLGGDAQSSPVDNLLELPGQVMNNHTASVAVGVLTIVLLLAWAWLPDWRRLPIRRIPAPLVAITAATVVSVLAGMDVERVSLPALSEGLGFAPALPESDYAGVAMGVAVIALVASVESLLCAVAVDRLHTGRRVRLDRELVGQGTANVVSGTLGGLPVAGVIVRSTANVQAGARSPVSAVLHGVWVVVFVATLSALIEFIPMAALAGLLVFTGMKMVDVAHIRGLRAHRERHIYLVTLLGVVGLGLMEGVLVGLALALVSALRRLTHATVRIHSAGNVYHAVIEGSLTFLAVPRVSSALGTIPPGVDVDLDLHVDFMDNAAFDAIHSWRIAHERTGGRVDIDELHEDWYESTVTGEPPRRKTPVPPVRRWLRPRGQDLPESGGGQSLASGLLISGARDYETTMAPRIRPVMAALTDRQRPHTLLVTCADSRIVPNLITASGPGDLFTVRNVGNIVPAHREPCTDDGMLAAIEYAVEVLEVRSIAVCGHSRCGAAAAMMEGGSGPDGVRSWLALSGRDHTDPGAAAAATGSAEREAAWNRVSKDNVVQQLANLMTYPVVRERVAAGTLELVGMYYDIPTAQVQILDPASQTFIPAGEGPVAMPLPGGRPESRRRFAPWRGGTGSTESTGVS</sequence>
<evidence type="ECO:0000256" key="10">
    <source>
        <dbReference type="ARBA" id="ARBA00048348"/>
    </source>
</evidence>
<evidence type="ECO:0000256" key="8">
    <source>
        <dbReference type="ARBA" id="ARBA00023239"/>
    </source>
</evidence>